<protein>
    <recommendedName>
        <fullName evidence="1">HNH domain-containing protein</fullName>
    </recommendedName>
</protein>
<sequence length="146" mass="16465">MDFTSGRGTVLAVPLLGCGRIPRRAGLGDAGTAGRVKLEIQCSAVNQRNPKIGFLAEFGLSRKQALQLQWTAEHLHARVDDGRDSSRNIVAACHYCNALRHRRMPARDPINHKEHVQRLMRRRRWHAVWVFDNAKLVALIKCKPGK</sequence>
<proteinExistence type="predicted"/>
<dbReference type="AlphaFoldDB" id="A0A375IKX4"/>
<name>A0A375IKX4_9BURK</name>
<evidence type="ECO:0000259" key="1">
    <source>
        <dbReference type="Pfam" id="PF01844"/>
    </source>
</evidence>
<dbReference type="Gene3D" id="1.10.30.50">
    <property type="match status" value="1"/>
</dbReference>
<dbReference type="Pfam" id="PF01844">
    <property type="entry name" value="HNH"/>
    <property type="match status" value="1"/>
</dbReference>
<dbReference type="GO" id="GO:0003676">
    <property type="term" value="F:nucleic acid binding"/>
    <property type="evidence" value="ECO:0007669"/>
    <property type="project" value="InterPro"/>
</dbReference>
<reference evidence="2 3" key="1">
    <citation type="submission" date="2018-01" db="EMBL/GenBank/DDBJ databases">
        <authorList>
            <person name="Gaut B.S."/>
            <person name="Morton B.R."/>
            <person name="Clegg M.T."/>
            <person name="Duvall M.R."/>
        </authorList>
    </citation>
    <scope>NUCLEOTIDE SEQUENCE [LARGE SCALE GENOMIC DNA]</scope>
    <source>
        <strain evidence="2">Cupriavidus taiwanensis LMG 19425</strain>
        <plasmid evidence="3">Plasmid ii</plasmid>
    </source>
</reference>
<feature type="domain" description="HNH" evidence="1">
    <location>
        <begin position="67"/>
        <end position="103"/>
    </location>
</feature>
<dbReference type="EMBL" id="LT991977">
    <property type="protein sequence ID" value="SPK74681.1"/>
    <property type="molecule type" value="Genomic_DNA"/>
</dbReference>
<dbReference type="GO" id="GO:0008270">
    <property type="term" value="F:zinc ion binding"/>
    <property type="evidence" value="ECO:0007669"/>
    <property type="project" value="InterPro"/>
</dbReference>
<dbReference type="GO" id="GO:0004519">
    <property type="term" value="F:endonuclease activity"/>
    <property type="evidence" value="ECO:0007669"/>
    <property type="project" value="InterPro"/>
</dbReference>
<evidence type="ECO:0000313" key="2">
    <source>
        <dbReference type="EMBL" id="SPK74681.1"/>
    </source>
</evidence>
<dbReference type="InterPro" id="IPR002711">
    <property type="entry name" value="HNH"/>
</dbReference>
<accession>A0A375IKX4</accession>
<gene>
    <name evidence="2" type="ORF">CT19425_MP20391</name>
</gene>
<geneLocation type="plasmid" evidence="2">
    <name>II</name>
</geneLocation>
<keyword evidence="2" id="KW-0614">Plasmid</keyword>
<organism evidence="2 3">
    <name type="scientific">Cupriavidus taiwanensis</name>
    <dbReference type="NCBI Taxonomy" id="164546"/>
    <lineage>
        <taxon>Bacteria</taxon>
        <taxon>Pseudomonadati</taxon>
        <taxon>Pseudomonadota</taxon>
        <taxon>Betaproteobacteria</taxon>
        <taxon>Burkholderiales</taxon>
        <taxon>Burkholderiaceae</taxon>
        <taxon>Cupriavidus</taxon>
    </lineage>
</organism>
<dbReference type="Proteomes" id="UP000255505">
    <property type="component" value="Plasmid II"/>
</dbReference>
<evidence type="ECO:0000313" key="3">
    <source>
        <dbReference type="Proteomes" id="UP000255505"/>
    </source>
</evidence>